<keyword evidence="1" id="KW-0472">Membrane</keyword>
<dbReference type="SUPFAM" id="SSF81321">
    <property type="entry name" value="Family A G protein-coupled receptor-like"/>
    <property type="match status" value="1"/>
</dbReference>
<proteinExistence type="predicted"/>
<reference evidence="3 4" key="2">
    <citation type="submission" date="2018-11" db="EMBL/GenBank/DDBJ databases">
        <authorList>
            <consortium name="Pathogen Informatics"/>
        </authorList>
    </citation>
    <scope>NUCLEOTIDE SEQUENCE [LARGE SCALE GENOMIC DNA]</scope>
</reference>
<dbReference type="OrthoDB" id="5861549at2759"/>
<keyword evidence="1" id="KW-0812">Transmembrane</keyword>
<dbReference type="EMBL" id="UYRR01032618">
    <property type="protein sequence ID" value="VDK56219.1"/>
    <property type="molecule type" value="Genomic_DNA"/>
</dbReference>
<feature type="transmembrane region" description="Helical" evidence="1">
    <location>
        <begin position="13"/>
        <end position="32"/>
    </location>
</feature>
<dbReference type="WBParaSite" id="ASIM_0001645901-mRNA-1">
    <property type="protein sequence ID" value="ASIM_0001645901-mRNA-1"/>
    <property type="gene ID" value="ASIM_0001645901"/>
</dbReference>
<accession>A0A0M3K668</accession>
<organism evidence="5">
    <name type="scientific">Anisakis simplex</name>
    <name type="common">Herring worm</name>
    <dbReference type="NCBI Taxonomy" id="6269"/>
    <lineage>
        <taxon>Eukaryota</taxon>
        <taxon>Metazoa</taxon>
        <taxon>Ecdysozoa</taxon>
        <taxon>Nematoda</taxon>
        <taxon>Chromadorea</taxon>
        <taxon>Rhabditida</taxon>
        <taxon>Spirurina</taxon>
        <taxon>Ascaridomorpha</taxon>
        <taxon>Ascaridoidea</taxon>
        <taxon>Anisakidae</taxon>
        <taxon>Anisakis</taxon>
        <taxon>Anisakis simplex complex</taxon>
    </lineage>
</organism>
<dbReference type="Pfam" id="PF10328">
    <property type="entry name" value="7TM_GPCR_Srx"/>
    <property type="match status" value="1"/>
</dbReference>
<feature type="transmembrane region" description="Helical" evidence="1">
    <location>
        <begin position="93"/>
        <end position="117"/>
    </location>
</feature>
<keyword evidence="1" id="KW-1133">Transmembrane helix</keyword>
<reference evidence="5" key="1">
    <citation type="submission" date="2017-02" db="UniProtKB">
        <authorList>
            <consortium name="WormBaseParasite"/>
        </authorList>
    </citation>
    <scope>IDENTIFICATION</scope>
</reference>
<evidence type="ECO:0000313" key="3">
    <source>
        <dbReference type="EMBL" id="VDK56219.1"/>
    </source>
</evidence>
<feature type="transmembrane region" description="Helical" evidence="1">
    <location>
        <begin position="178"/>
        <end position="201"/>
    </location>
</feature>
<gene>
    <name evidence="3" type="ORF">ASIM_LOCUS15866</name>
</gene>
<dbReference type="InterPro" id="IPR019430">
    <property type="entry name" value="7TM_GPCR_serpentine_rcpt_Srx"/>
</dbReference>
<keyword evidence="4" id="KW-1185">Reference proteome</keyword>
<evidence type="ECO:0000259" key="2">
    <source>
        <dbReference type="Pfam" id="PF10328"/>
    </source>
</evidence>
<feature type="transmembrane region" description="Helical" evidence="1">
    <location>
        <begin position="129"/>
        <end position="151"/>
    </location>
</feature>
<evidence type="ECO:0000313" key="4">
    <source>
        <dbReference type="Proteomes" id="UP000267096"/>
    </source>
</evidence>
<sequence>MNDTSTELTATDIAVGVSYIIYAGIGIVAHLFEIIACVRLTKDYITFSFFAQQSFAEVLLLFQYGIWEGAVILANSEITTPHERIYVYVLTNWTWWASSYLSVAVPTTRLLCVVAPVTFRRLTAQLCHLICLAVWLIALLQSYAATLFPWFSGMYFDPRSYGMVADRVKYAYSGTETYYLTFNILVIFSNLTIYTIIFISLTKMARARKTAVQIKPSTTRLVADRKTTIDGAALPAQVKHERVKSSVEFDLLISCFVNWIVTVIGR</sequence>
<feature type="domain" description="7TM GPCR serpentine receptor class x (Srx)" evidence="2">
    <location>
        <begin position="23"/>
        <end position="209"/>
    </location>
</feature>
<protein>
    <submittedName>
        <fullName evidence="5">7TM_GPCR_Srx domain-containing protein</fullName>
    </submittedName>
</protein>
<dbReference type="Proteomes" id="UP000267096">
    <property type="component" value="Unassembled WGS sequence"/>
</dbReference>
<name>A0A0M3K668_ANISI</name>
<dbReference type="AlphaFoldDB" id="A0A0M3K668"/>
<dbReference type="Gene3D" id="1.20.1070.10">
    <property type="entry name" value="Rhodopsin 7-helix transmembrane proteins"/>
    <property type="match status" value="1"/>
</dbReference>
<evidence type="ECO:0000256" key="1">
    <source>
        <dbReference type="SAM" id="Phobius"/>
    </source>
</evidence>
<evidence type="ECO:0000313" key="5">
    <source>
        <dbReference type="WBParaSite" id="ASIM_0001645901-mRNA-1"/>
    </source>
</evidence>